<comment type="catalytic activity">
    <reaction evidence="1">
        <text>Hydrolysis of terminal, non-reducing alpha-D-mannose residues in alpha-D-mannosides.</text>
        <dbReference type="EC" id="3.2.1.24"/>
    </reaction>
</comment>
<dbReference type="PANTHER" id="PTHR46017">
    <property type="entry name" value="ALPHA-MANNOSIDASE 2C1"/>
    <property type="match status" value="1"/>
</dbReference>
<proteinExistence type="inferred from homology"/>
<dbReference type="Pfam" id="PF09261">
    <property type="entry name" value="Alpha-mann_mid"/>
    <property type="match status" value="1"/>
</dbReference>
<dbReference type="EC" id="3.2.1.24" evidence="3"/>
<dbReference type="SUPFAM" id="SSF88688">
    <property type="entry name" value="Families 57/38 glycoside transferase middle domain"/>
    <property type="match status" value="1"/>
</dbReference>
<dbReference type="FunFam" id="2.70.98.30:FF:000001">
    <property type="entry name" value="alpha-mannosidase 2C1 isoform X2"/>
    <property type="match status" value="1"/>
</dbReference>
<dbReference type="SUPFAM" id="SSF74650">
    <property type="entry name" value="Galactose mutarotase-like"/>
    <property type="match status" value="1"/>
</dbReference>
<gene>
    <name evidence="10" type="ORF">NLI96_g8654</name>
</gene>
<comment type="function">
    <text evidence="7">Degrades free oligosaccharides in the vacuole.</text>
</comment>
<evidence type="ECO:0000259" key="9">
    <source>
        <dbReference type="SMART" id="SM00872"/>
    </source>
</evidence>
<dbReference type="Gene3D" id="2.70.98.30">
    <property type="entry name" value="Golgi alpha-mannosidase II, domain 4"/>
    <property type="match status" value="1"/>
</dbReference>
<dbReference type="GO" id="GO:0000329">
    <property type="term" value="C:fungal-type vacuole membrane"/>
    <property type="evidence" value="ECO:0007669"/>
    <property type="project" value="TreeGrafter"/>
</dbReference>
<dbReference type="InterPro" id="IPR054723">
    <property type="entry name" value="Ams1-like_N"/>
</dbReference>
<dbReference type="Gene3D" id="1.20.1270.50">
    <property type="entry name" value="Glycoside hydrolase family 38, central domain"/>
    <property type="match status" value="1"/>
</dbReference>
<evidence type="ECO:0000313" key="10">
    <source>
        <dbReference type="EMBL" id="KAJ3480020.1"/>
    </source>
</evidence>
<dbReference type="GO" id="GO:0004559">
    <property type="term" value="F:alpha-mannosidase activity"/>
    <property type="evidence" value="ECO:0007669"/>
    <property type="project" value="UniProtKB-EC"/>
</dbReference>
<evidence type="ECO:0000256" key="4">
    <source>
        <dbReference type="ARBA" id="ARBA00022723"/>
    </source>
</evidence>
<dbReference type="InterPro" id="IPR028995">
    <property type="entry name" value="Glyco_hydro_57/38_cen_sf"/>
</dbReference>
<dbReference type="InterPro" id="IPR015341">
    <property type="entry name" value="Glyco_hydro_38_cen"/>
</dbReference>
<organism evidence="10 11">
    <name type="scientific">Meripilus lineatus</name>
    <dbReference type="NCBI Taxonomy" id="2056292"/>
    <lineage>
        <taxon>Eukaryota</taxon>
        <taxon>Fungi</taxon>
        <taxon>Dikarya</taxon>
        <taxon>Basidiomycota</taxon>
        <taxon>Agaricomycotina</taxon>
        <taxon>Agaricomycetes</taxon>
        <taxon>Polyporales</taxon>
        <taxon>Meripilaceae</taxon>
        <taxon>Meripilus</taxon>
    </lineage>
</organism>
<dbReference type="EMBL" id="JANAWD010000401">
    <property type="protein sequence ID" value="KAJ3480020.1"/>
    <property type="molecule type" value="Genomic_DNA"/>
</dbReference>
<dbReference type="GO" id="GO:0030246">
    <property type="term" value="F:carbohydrate binding"/>
    <property type="evidence" value="ECO:0007669"/>
    <property type="project" value="InterPro"/>
</dbReference>
<dbReference type="PANTHER" id="PTHR46017:SF1">
    <property type="entry name" value="ALPHA-MANNOSIDASE 2C1"/>
    <property type="match status" value="1"/>
</dbReference>
<dbReference type="Gene3D" id="3.20.110.10">
    <property type="entry name" value="Glycoside hydrolase 38, N terminal domain"/>
    <property type="match status" value="1"/>
</dbReference>
<keyword evidence="4" id="KW-0479">Metal-binding</keyword>
<keyword evidence="5" id="KW-0378">Hydrolase</keyword>
<evidence type="ECO:0000256" key="5">
    <source>
        <dbReference type="ARBA" id="ARBA00022801"/>
    </source>
</evidence>
<keyword evidence="11" id="KW-1185">Reference proteome</keyword>
<dbReference type="FunFam" id="1.20.1270.50:FF:000004">
    <property type="entry name" value="alpha-mannosidase 2C1 isoform X1"/>
    <property type="match status" value="1"/>
</dbReference>
<reference evidence="10" key="1">
    <citation type="submission" date="2022-07" db="EMBL/GenBank/DDBJ databases">
        <title>Genome Sequence of Physisporinus lineatus.</title>
        <authorList>
            <person name="Buettner E."/>
        </authorList>
    </citation>
    <scope>NUCLEOTIDE SEQUENCE</scope>
    <source>
        <strain evidence="10">VT162</strain>
    </source>
</reference>
<comment type="caution">
    <text evidence="10">The sequence shown here is derived from an EMBL/GenBank/DDBJ whole genome shotgun (WGS) entry which is preliminary data.</text>
</comment>
<dbReference type="InterPro" id="IPR037094">
    <property type="entry name" value="Glyco_hydro_38_cen_sf"/>
</dbReference>
<sequence length="1167" mass="129981">MGDNAKLPNYPNVNYSPGEKWIKHLTKNRLSTFTGGHFSDVNLSSMLFVHRLDDANHVKLQVWSAPGLSKPSFKEAMKQKFKPAKKGDRGQISPSPDVVTLIHPLTDQPLVEGDSEHSNLLRTIRTCTITDGTPLQGITGGYGGDRRVEYIIPVGARKQGKHEFVIESSCNGMFGVPWNGDTIAPPDMNRYFSLDSADLVVPRQDAWALLADFTTLREIADTLPGNTSLQNQAIVVANEIMNVFDNNDISSISRARKLAEQVFGKDWERKGKDIYQYGPNKARIWGIGYCHIDTAWPVPLSLQRGAHNSDAVLPTLGYGPTALLNRKLQGRGLLSQAQQYKWLEQLYPRLFERVREKVLEGKFHLVGGAWVENDANMPSGEALVRQFLYGQRYFESRFGKRCETAWLPDSFGLTGAYPQLIRQAGMKYFFTQKLSWNNINVFPHSTFNWVGIDGSQVLCHMTPVDTYTAQATVGDVNKGVTNHKNLESSDTSLLVFGNGDGGGGPLAKMLENLRRIRAAGNQSRELPTVNMGHSVEEFFDVLLEDSKGGAKLPNCSIVEPIPLMVGLFLLARGFQDLTVSPGSIKKGNRKSEILLRDIELLGTLASLYEFYNTDYVYPKNTIDDCWEKVLLNQFHDVLPGSAIGMVYKDAEKLYAEVREDVEKLIDEAIEALIPLPSRISLKPLKETPSGSVVALNTTFFPRRDVIKIPLTQRSFLSSKMVQIDKDNSCGYALMDCTDGGHVSCSRGLYADCMPASVFTNGSGHFVLRNSSVQLTISGGRITSLVDVELERELIAKGQTGGLVLFDDRPNYWDAWDVEVHHLETAHPLEFSNISVVANGPLRAAIRAETKIGQSKITVTISLDAIAATVKCNSRSMFLFDAVVDWHERHKFLKFELPLDIRSDTATYETQFGHVQRPTHKNTTWDMAKFEVCGHKYADLSEFGYGVAILSESKYGFSCRGNVLRISLLRAATAPDAEQDMGTHSFAWGVLPHQGHFLESDVPTAAFLFNSPLHVRYIPDDVANHLLKIKPPLSIEGTGNVFLETIKRGEDDDFISCASLATTKSPITTTVVLRLYEAFGGHSRIKLQIARHLPVVRAVVTNLLEDEDDCEELCVVCSGEGDDMTRSVKLDFRGFEVKTVKLHLRYTDWDQAEKDRKRQSWVTVGDDA</sequence>
<evidence type="ECO:0000256" key="2">
    <source>
        <dbReference type="ARBA" id="ARBA00009792"/>
    </source>
</evidence>
<evidence type="ECO:0000256" key="8">
    <source>
        <dbReference type="ARBA" id="ARBA00071615"/>
    </source>
</evidence>
<evidence type="ECO:0000256" key="7">
    <source>
        <dbReference type="ARBA" id="ARBA00054985"/>
    </source>
</evidence>
<dbReference type="InterPro" id="IPR011330">
    <property type="entry name" value="Glyco_hydro/deAcase_b/a-brl"/>
</dbReference>
<dbReference type="SMART" id="SM00872">
    <property type="entry name" value="Alpha-mann_mid"/>
    <property type="match status" value="1"/>
</dbReference>
<feature type="domain" description="Glycoside hydrolase family 38 central" evidence="9">
    <location>
        <begin position="579"/>
        <end position="654"/>
    </location>
</feature>
<name>A0AAD5UX08_9APHY</name>
<comment type="similarity">
    <text evidence="2">Belongs to the glycosyl hydrolase 38 family.</text>
</comment>
<dbReference type="InterPro" id="IPR011682">
    <property type="entry name" value="Glyco_hydro_38_C"/>
</dbReference>
<dbReference type="InterPro" id="IPR011013">
    <property type="entry name" value="Gal_mutarotase_sf_dom"/>
</dbReference>
<dbReference type="InterPro" id="IPR000602">
    <property type="entry name" value="Glyco_hydro_38_N"/>
</dbReference>
<dbReference type="AlphaFoldDB" id="A0AAD5UX08"/>
<dbReference type="InterPro" id="IPR027291">
    <property type="entry name" value="Glyco_hydro_38_N_sf"/>
</dbReference>
<dbReference type="GO" id="GO:0009313">
    <property type="term" value="P:oligosaccharide catabolic process"/>
    <property type="evidence" value="ECO:0007669"/>
    <property type="project" value="TreeGrafter"/>
</dbReference>
<evidence type="ECO:0000256" key="3">
    <source>
        <dbReference type="ARBA" id="ARBA00012752"/>
    </source>
</evidence>
<dbReference type="FunFam" id="3.20.110.10:FF:000002">
    <property type="entry name" value="alpha-mannosidase 2C1 isoform X1"/>
    <property type="match status" value="1"/>
</dbReference>
<dbReference type="InterPro" id="IPR041147">
    <property type="entry name" value="GH38_C"/>
</dbReference>
<evidence type="ECO:0000256" key="6">
    <source>
        <dbReference type="ARBA" id="ARBA00023295"/>
    </source>
</evidence>
<dbReference type="Proteomes" id="UP001212997">
    <property type="component" value="Unassembled WGS sequence"/>
</dbReference>
<dbReference type="Pfam" id="PF07748">
    <property type="entry name" value="Glyco_hydro_38C"/>
    <property type="match status" value="1"/>
</dbReference>
<keyword evidence="6" id="KW-0326">Glycosidase</keyword>
<dbReference type="Pfam" id="PF17677">
    <property type="entry name" value="Glyco_hydro38C2"/>
    <property type="match status" value="1"/>
</dbReference>
<dbReference type="GO" id="GO:0006013">
    <property type="term" value="P:mannose metabolic process"/>
    <property type="evidence" value="ECO:0007669"/>
    <property type="project" value="InterPro"/>
</dbReference>
<evidence type="ECO:0000313" key="11">
    <source>
        <dbReference type="Proteomes" id="UP001212997"/>
    </source>
</evidence>
<dbReference type="Pfam" id="PF22907">
    <property type="entry name" value="Ams1-like_1st"/>
    <property type="match status" value="1"/>
</dbReference>
<dbReference type="Pfam" id="PF01074">
    <property type="entry name" value="Glyco_hydro_38N"/>
    <property type="match status" value="1"/>
</dbReference>
<protein>
    <recommendedName>
        <fullName evidence="8">Alpha-mannosidase</fullName>
        <ecNumber evidence="3">3.2.1.24</ecNumber>
    </recommendedName>
</protein>
<dbReference type="GO" id="GO:0046872">
    <property type="term" value="F:metal ion binding"/>
    <property type="evidence" value="ECO:0007669"/>
    <property type="project" value="UniProtKB-KW"/>
</dbReference>
<dbReference type="SUPFAM" id="SSF88713">
    <property type="entry name" value="Glycoside hydrolase/deacetylase"/>
    <property type="match status" value="1"/>
</dbReference>
<accession>A0AAD5UX08</accession>
<evidence type="ECO:0000256" key="1">
    <source>
        <dbReference type="ARBA" id="ARBA00000365"/>
    </source>
</evidence>